<reference evidence="3" key="1">
    <citation type="journal article" date="2023" name="GigaByte">
        <title>Genome assembly of the bearded iris, Iris pallida Lam.</title>
        <authorList>
            <person name="Bruccoleri R.E."/>
            <person name="Oakeley E.J."/>
            <person name="Faust A.M.E."/>
            <person name="Altorfer M."/>
            <person name="Dessus-Babus S."/>
            <person name="Burckhardt D."/>
            <person name="Oertli M."/>
            <person name="Naumann U."/>
            <person name="Petersen F."/>
            <person name="Wong J."/>
        </authorList>
    </citation>
    <scope>NUCLEOTIDE SEQUENCE</scope>
    <source>
        <strain evidence="3">GSM-AAB239-AS_SAM_17_03QT</strain>
    </source>
</reference>
<dbReference type="Proteomes" id="UP001140949">
    <property type="component" value="Unassembled WGS sequence"/>
</dbReference>
<dbReference type="AlphaFoldDB" id="A0AAX6DU33"/>
<comment type="caution">
    <text evidence="3">The sequence shown here is derived from an EMBL/GenBank/DDBJ whole genome shotgun (WGS) entry which is preliminary data.</text>
</comment>
<dbReference type="Pfam" id="PF25573">
    <property type="entry name" value="TPR_PSMD3_N"/>
    <property type="match status" value="1"/>
</dbReference>
<evidence type="ECO:0000259" key="2">
    <source>
        <dbReference type="Pfam" id="PF25573"/>
    </source>
</evidence>
<accession>A0AAX6DU33</accession>
<feature type="domain" description="26S proteasome non-ATPase regulatory subunit 3 N-terminal TPR repeats" evidence="2">
    <location>
        <begin position="22"/>
        <end position="119"/>
    </location>
</feature>
<feature type="region of interest" description="Disordered" evidence="1">
    <location>
        <begin position="145"/>
        <end position="168"/>
    </location>
</feature>
<evidence type="ECO:0000313" key="4">
    <source>
        <dbReference type="Proteomes" id="UP001140949"/>
    </source>
</evidence>
<proteinExistence type="predicted"/>
<name>A0AAX6DU33_IRIPA</name>
<protein>
    <submittedName>
        <fullName evidence="3">26S proteasome non-ATPase regulatory subunit 3</fullName>
    </submittedName>
</protein>
<evidence type="ECO:0000256" key="1">
    <source>
        <dbReference type="SAM" id="MobiDB-lite"/>
    </source>
</evidence>
<dbReference type="InterPro" id="IPR057985">
    <property type="entry name" value="TPR_PSMD3_N"/>
</dbReference>
<gene>
    <name evidence="3" type="ORF">M6B38_227400</name>
</gene>
<feature type="compositionally biased region" description="Low complexity" evidence="1">
    <location>
        <begin position="147"/>
        <end position="162"/>
    </location>
</feature>
<evidence type="ECO:0000313" key="3">
    <source>
        <dbReference type="EMBL" id="KAJ6795185.1"/>
    </source>
</evidence>
<reference evidence="3" key="2">
    <citation type="submission" date="2023-04" db="EMBL/GenBank/DDBJ databases">
        <authorList>
            <person name="Bruccoleri R.E."/>
            <person name="Oakeley E.J."/>
            <person name="Faust A.-M."/>
            <person name="Dessus-Babus S."/>
            <person name="Altorfer M."/>
            <person name="Burckhardt D."/>
            <person name="Oertli M."/>
            <person name="Naumann U."/>
            <person name="Petersen F."/>
            <person name="Wong J."/>
        </authorList>
    </citation>
    <scope>NUCLEOTIDE SEQUENCE</scope>
    <source>
        <strain evidence="3">GSM-AAB239-AS_SAM_17_03QT</strain>
        <tissue evidence="3">Leaf</tissue>
    </source>
</reference>
<keyword evidence="3" id="KW-0647">Proteasome</keyword>
<sequence length="218" mass="23715">MTQDLEMKDAQLLSDPVPSVASSILQNLKEIASLIETDAYGKEVRRIVRAVRLTILHRRKLTAPVVAAFLGFALGQSSEAHSKLSSYYATSEVHVPAASKHAVPELEIYCYLLVLIFLIGLSPLRPCRVPRRFLGPLPVRRPRRVRAQSSAASRPCSASSASEPPLRAGRGITTIGRYLDPMGLLVSPAKDLRQSAIGSVAAAAEQAFLSYAEKVLER</sequence>
<keyword evidence="4" id="KW-1185">Reference proteome</keyword>
<dbReference type="EMBL" id="JANAVB010042014">
    <property type="protein sequence ID" value="KAJ6795185.1"/>
    <property type="molecule type" value="Genomic_DNA"/>
</dbReference>
<organism evidence="3 4">
    <name type="scientific">Iris pallida</name>
    <name type="common">Sweet iris</name>
    <dbReference type="NCBI Taxonomy" id="29817"/>
    <lineage>
        <taxon>Eukaryota</taxon>
        <taxon>Viridiplantae</taxon>
        <taxon>Streptophyta</taxon>
        <taxon>Embryophyta</taxon>
        <taxon>Tracheophyta</taxon>
        <taxon>Spermatophyta</taxon>
        <taxon>Magnoliopsida</taxon>
        <taxon>Liliopsida</taxon>
        <taxon>Asparagales</taxon>
        <taxon>Iridaceae</taxon>
        <taxon>Iridoideae</taxon>
        <taxon>Irideae</taxon>
        <taxon>Iris</taxon>
    </lineage>
</organism>
<dbReference type="GO" id="GO:0000502">
    <property type="term" value="C:proteasome complex"/>
    <property type="evidence" value="ECO:0007669"/>
    <property type="project" value="UniProtKB-KW"/>
</dbReference>